<evidence type="ECO:0000313" key="3">
    <source>
        <dbReference type="Proteomes" id="UP000050523"/>
    </source>
</evidence>
<dbReference type="Proteomes" id="UP001569512">
    <property type="component" value="Unassembled WGS sequence"/>
</dbReference>
<proteinExistence type="predicted"/>
<evidence type="ECO:0000313" key="1">
    <source>
        <dbReference type="EMBL" id="KPY98489.1"/>
    </source>
</evidence>
<keyword evidence="4" id="KW-1185">Reference proteome</keyword>
<accession>A0AA40P3I0</accession>
<reference evidence="2 4" key="2">
    <citation type="submission" date="2024-06" db="EMBL/GenBank/DDBJ databases">
        <title>Genome sequences for Pseudomonas syringae strains with characterized LPS.</title>
        <authorList>
            <person name="Baltrus D.A."/>
            <person name="Krings L."/>
        </authorList>
    </citation>
    <scope>NUCLEOTIDE SEQUENCE [LARGE SCALE GENOMIC DNA]</scope>
    <source>
        <strain evidence="2 4">NCPPB2708</strain>
    </source>
</reference>
<dbReference type="EMBL" id="LJRO01000252">
    <property type="protein sequence ID" value="KPY98489.1"/>
    <property type="molecule type" value="Genomic_DNA"/>
</dbReference>
<sequence length="147" mass="16586">MAEHDFRYSMLNPQHTLTECRTLAPGRYQVTGNGGSIHDNDQLLVTIKGSKSLHMRLTVEKVRHLINPPGQWIAVAKGPVFDELAIHQWQVHCDRCNAELNFEFMVESKLGVKAQKPAANARIAELGWKTEGEKHVCKKCQEQEKAA</sequence>
<dbReference type="AlphaFoldDB" id="A0AA40P3I0"/>
<comment type="caution">
    <text evidence="1">The sequence shown here is derived from an EMBL/GenBank/DDBJ whole genome shotgun (WGS) entry which is preliminary data.</text>
</comment>
<dbReference type="RefSeq" id="WP_005889662.1">
    <property type="nucleotide sequence ID" value="NZ_AVEE02000184.1"/>
</dbReference>
<dbReference type="EMBL" id="JBGMSU010000001">
    <property type="protein sequence ID" value="MFA0936970.1"/>
    <property type="molecule type" value="Genomic_DNA"/>
</dbReference>
<evidence type="ECO:0000313" key="4">
    <source>
        <dbReference type="Proteomes" id="UP001569512"/>
    </source>
</evidence>
<name>A0AA40P3I0_9PSED</name>
<reference evidence="1 3" key="1">
    <citation type="submission" date="2015-09" db="EMBL/GenBank/DDBJ databases">
        <title>Genome announcement of multiple Pseudomonas syringae strains.</title>
        <authorList>
            <person name="Thakur S."/>
            <person name="Wang P.W."/>
            <person name="Gong Y."/>
            <person name="Weir B.S."/>
            <person name="Guttman D.S."/>
        </authorList>
    </citation>
    <scope>NUCLEOTIDE SEQUENCE [LARGE SCALE GENOMIC DNA]</scope>
    <source>
        <strain evidence="1 3">ICMP9151</strain>
    </source>
</reference>
<dbReference type="GeneID" id="72392076"/>
<dbReference type="Proteomes" id="UP000050523">
    <property type="component" value="Unassembled WGS sequence"/>
</dbReference>
<protein>
    <submittedName>
        <fullName evidence="1">Uncharacterized protein</fullName>
    </submittedName>
</protein>
<evidence type="ECO:0000313" key="2">
    <source>
        <dbReference type="EMBL" id="MFA0936970.1"/>
    </source>
</evidence>
<gene>
    <name evidence="2" type="ORF">ACDH53_05860</name>
    <name evidence="1" type="ORF">ALO43_01945</name>
</gene>
<organism evidence="1 3">
    <name type="scientific">Pseudomonas tremae</name>
    <dbReference type="NCBI Taxonomy" id="200454"/>
    <lineage>
        <taxon>Bacteria</taxon>
        <taxon>Pseudomonadati</taxon>
        <taxon>Pseudomonadota</taxon>
        <taxon>Gammaproteobacteria</taxon>
        <taxon>Pseudomonadales</taxon>
        <taxon>Pseudomonadaceae</taxon>
        <taxon>Pseudomonas</taxon>
    </lineage>
</organism>